<organism evidence="1 2">
    <name type="scientific">Solirubrobacter ginsenosidimutans</name>
    <dbReference type="NCBI Taxonomy" id="490573"/>
    <lineage>
        <taxon>Bacteria</taxon>
        <taxon>Bacillati</taxon>
        <taxon>Actinomycetota</taxon>
        <taxon>Thermoleophilia</taxon>
        <taxon>Solirubrobacterales</taxon>
        <taxon>Solirubrobacteraceae</taxon>
        <taxon>Solirubrobacter</taxon>
    </lineage>
</organism>
<dbReference type="Proteomes" id="UP001149140">
    <property type="component" value="Unassembled WGS sequence"/>
</dbReference>
<reference evidence="1" key="1">
    <citation type="submission" date="2022-10" db="EMBL/GenBank/DDBJ databases">
        <title>The WGS of Solirubrobacter ginsenosidimutans DSM 21036.</title>
        <authorList>
            <person name="Jiang Z."/>
        </authorList>
    </citation>
    <scope>NUCLEOTIDE SEQUENCE</scope>
    <source>
        <strain evidence="1">DSM 21036</strain>
    </source>
</reference>
<evidence type="ECO:0000313" key="2">
    <source>
        <dbReference type="Proteomes" id="UP001149140"/>
    </source>
</evidence>
<dbReference type="RefSeq" id="WP_270043693.1">
    <property type="nucleotide sequence ID" value="NZ_JAPDOD010000034.1"/>
</dbReference>
<sequence length="140" mass="15410">MLCRYYAVLYTRQPRDGVARWDGSRLASGLYFWLVRAQRLRATKGCPTRIRSSGKIAWSDNEETTDAQATYSISLKSGSRLVGRLRGSFDRISTRFDGAIGSKRRVTAGRLTATASLRDGGDHLVTGEPRQVRISGAPSG</sequence>
<protein>
    <submittedName>
        <fullName evidence="1">Uncharacterized protein</fullName>
    </submittedName>
</protein>
<proteinExistence type="predicted"/>
<name>A0A9X3MX91_9ACTN</name>
<comment type="caution">
    <text evidence="1">The sequence shown here is derived from an EMBL/GenBank/DDBJ whole genome shotgun (WGS) entry which is preliminary data.</text>
</comment>
<gene>
    <name evidence="1" type="ORF">OM076_29490</name>
</gene>
<dbReference type="EMBL" id="JAPDOD010000034">
    <property type="protein sequence ID" value="MDA0164440.1"/>
    <property type="molecule type" value="Genomic_DNA"/>
</dbReference>
<keyword evidence="2" id="KW-1185">Reference proteome</keyword>
<evidence type="ECO:0000313" key="1">
    <source>
        <dbReference type="EMBL" id="MDA0164440.1"/>
    </source>
</evidence>
<dbReference type="AlphaFoldDB" id="A0A9X3MX91"/>
<accession>A0A9X3MX91</accession>